<keyword evidence="3" id="KW-0378">Hydrolase</keyword>
<dbReference type="InterPro" id="IPR025657">
    <property type="entry name" value="RadC_JAB"/>
</dbReference>
<dbReference type="InterPro" id="IPR001405">
    <property type="entry name" value="UPF0758"/>
</dbReference>
<dbReference type="RefSeq" id="WP_096343232.1">
    <property type="nucleotide sequence ID" value="NZ_NWMW01000002.1"/>
</dbReference>
<dbReference type="PROSITE" id="PS50249">
    <property type="entry name" value="MPN"/>
    <property type="match status" value="1"/>
</dbReference>
<keyword evidence="2" id="KW-0479">Metal-binding</keyword>
<evidence type="ECO:0000256" key="2">
    <source>
        <dbReference type="ARBA" id="ARBA00022723"/>
    </source>
</evidence>
<gene>
    <name evidence="7" type="ORF">COC42_10080</name>
</gene>
<keyword evidence="5" id="KW-0482">Metalloprotease</keyword>
<evidence type="ECO:0000313" key="8">
    <source>
        <dbReference type="Proteomes" id="UP000218366"/>
    </source>
</evidence>
<dbReference type="Proteomes" id="UP000218366">
    <property type="component" value="Unassembled WGS sequence"/>
</dbReference>
<dbReference type="PANTHER" id="PTHR30471:SF3">
    <property type="entry name" value="UPF0758 PROTEIN YEES-RELATED"/>
    <property type="match status" value="1"/>
</dbReference>
<name>A0A2A4B1N3_9SPHN</name>
<evidence type="ECO:0000256" key="1">
    <source>
        <dbReference type="ARBA" id="ARBA00022670"/>
    </source>
</evidence>
<dbReference type="Gene3D" id="3.40.140.10">
    <property type="entry name" value="Cytidine Deaminase, domain 2"/>
    <property type="match status" value="1"/>
</dbReference>
<evidence type="ECO:0000256" key="4">
    <source>
        <dbReference type="ARBA" id="ARBA00022833"/>
    </source>
</evidence>
<organism evidence="7 8">
    <name type="scientific">Sphingomonas spermidinifaciens</name>
    <dbReference type="NCBI Taxonomy" id="1141889"/>
    <lineage>
        <taxon>Bacteria</taxon>
        <taxon>Pseudomonadati</taxon>
        <taxon>Pseudomonadota</taxon>
        <taxon>Alphaproteobacteria</taxon>
        <taxon>Sphingomonadales</taxon>
        <taxon>Sphingomonadaceae</taxon>
        <taxon>Sphingomonas</taxon>
    </lineage>
</organism>
<dbReference type="SUPFAM" id="SSF102712">
    <property type="entry name" value="JAB1/MPN domain"/>
    <property type="match status" value="1"/>
</dbReference>
<feature type="domain" description="MPN" evidence="6">
    <location>
        <begin position="3"/>
        <end position="128"/>
    </location>
</feature>
<dbReference type="AlphaFoldDB" id="A0A2A4B1N3"/>
<dbReference type="PANTHER" id="PTHR30471">
    <property type="entry name" value="DNA REPAIR PROTEIN RADC"/>
    <property type="match status" value="1"/>
</dbReference>
<comment type="caution">
    <text evidence="7">The sequence shown here is derived from an EMBL/GenBank/DDBJ whole genome shotgun (WGS) entry which is preliminary data.</text>
</comment>
<dbReference type="Pfam" id="PF04002">
    <property type="entry name" value="RadC"/>
    <property type="match status" value="1"/>
</dbReference>
<keyword evidence="1" id="KW-0645">Protease</keyword>
<dbReference type="GO" id="GO:0046872">
    <property type="term" value="F:metal ion binding"/>
    <property type="evidence" value="ECO:0007669"/>
    <property type="project" value="UniProtKB-KW"/>
</dbReference>
<dbReference type="EMBL" id="NWMW01000002">
    <property type="protein sequence ID" value="PCD01852.1"/>
    <property type="molecule type" value="Genomic_DNA"/>
</dbReference>
<keyword evidence="8" id="KW-1185">Reference proteome</keyword>
<evidence type="ECO:0000259" key="6">
    <source>
        <dbReference type="PROSITE" id="PS50249"/>
    </source>
</evidence>
<dbReference type="OrthoDB" id="152963at2"/>
<keyword evidence="4" id="KW-0862">Zinc</keyword>
<sequence>MGAAIQCLVDISAARAIFAPLGVAPIEIAAFALLDRSHRIIAVRQSAAGDVGAVAIPLRAVAQEAMTLNAAGVVMAHNHPSADPRPSAADIAVTRHAERVFGMLDLKLVDHLIVTRGGLTSFRSLGLL</sequence>
<proteinExistence type="predicted"/>
<dbReference type="InterPro" id="IPR037518">
    <property type="entry name" value="MPN"/>
</dbReference>
<protein>
    <submittedName>
        <fullName evidence="7">DNA repair protein</fullName>
    </submittedName>
</protein>
<evidence type="ECO:0000256" key="5">
    <source>
        <dbReference type="ARBA" id="ARBA00023049"/>
    </source>
</evidence>
<evidence type="ECO:0000256" key="3">
    <source>
        <dbReference type="ARBA" id="ARBA00022801"/>
    </source>
</evidence>
<dbReference type="GO" id="GO:0008237">
    <property type="term" value="F:metallopeptidase activity"/>
    <property type="evidence" value="ECO:0007669"/>
    <property type="project" value="UniProtKB-KW"/>
</dbReference>
<dbReference type="GO" id="GO:0006508">
    <property type="term" value="P:proteolysis"/>
    <property type="evidence" value="ECO:0007669"/>
    <property type="project" value="UniProtKB-KW"/>
</dbReference>
<reference evidence="7 8" key="1">
    <citation type="submission" date="2017-09" db="EMBL/GenBank/DDBJ databases">
        <title>Sphingomonas spermidinifaciens 9NM-10, whole genome shotgun sequence.</title>
        <authorList>
            <person name="Feng G."/>
            <person name="Zhu H."/>
        </authorList>
    </citation>
    <scope>NUCLEOTIDE SEQUENCE [LARGE SCALE GENOMIC DNA]</scope>
    <source>
        <strain evidence="7 8">9NM-10</strain>
    </source>
</reference>
<evidence type="ECO:0000313" key="7">
    <source>
        <dbReference type="EMBL" id="PCD01852.1"/>
    </source>
</evidence>
<accession>A0A2A4B1N3</accession>